<dbReference type="HOGENOM" id="CLU_044118_0_4_11"/>
<comment type="cofactor">
    <cofactor evidence="1">
        <name>Mg(2+)</name>
        <dbReference type="ChEBI" id="CHEBI:18420"/>
    </cofactor>
</comment>
<accession>W5IHJ4</accession>
<organism evidence="2 3">
    <name type="scientific">Scardovia inopinata F0304</name>
    <dbReference type="NCBI Taxonomy" id="641146"/>
    <lineage>
        <taxon>Bacteria</taxon>
        <taxon>Bacillati</taxon>
        <taxon>Actinomycetota</taxon>
        <taxon>Actinomycetes</taxon>
        <taxon>Bifidobacteriales</taxon>
        <taxon>Bifidobacteriaceae</taxon>
        <taxon>Scardovia</taxon>
    </lineage>
</organism>
<gene>
    <name evidence="2" type="ORF">HMPREF9020_01369</name>
</gene>
<feature type="binding site" evidence="1">
    <location>
        <position position="237"/>
    </location>
    <ligand>
        <name>Mg(2+)</name>
        <dbReference type="ChEBI" id="CHEBI:18420"/>
        <label>1</label>
        <note>catalytic</note>
    </ligand>
</feature>
<keyword evidence="1" id="KW-0479">Metal-binding</keyword>
<evidence type="ECO:0000256" key="1">
    <source>
        <dbReference type="PIRSR" id="PIRSR600760-2"/>
    </source>
</evidence>
<dbReference type="GO" id="GO:0006020">
    <property type="term" value="P:inositol metabolic process"/>
    <property type="evidence" value="ECO:0007669"/>
    <property type="project" value="TreeGrafter"/>
</dbReference>
<dbReference type="GO" id="GO:0046872">
    <property type="term" value="F:metal ion binding"/>
    <property type="evidence" value="ECO:0007669"/>
    <property type="project" value="UniProtKB-KW"/>
</dbReference>
<dbReference type="Gene3D" id="3.30.540.10">
    <property type="entry name" value="Fructose-1,6-Bisphosphatase, subunit A, domain 1"/>
    <property type="match status" value="1"/>
</dbReference>
<dbReference type="eggNOG" id="COG0483">
    <property type="taxonomic scope" value="Bacteria"/>
</dbReference>
<dbReference type="Proteomes" id="UP000005777">
    <property type="component" value="Unassembled WGS sequence"/>
</dbReference>
<dbReference type="Gene3D" id="3.40.190.80">
    <property type="match status" value="1"/>
</dbReference>
<dbReference type="InterPro" id="IPR000760">
    <property type="entry name" value="Inositol_monophosphatase-like"/>
</dbReference>
<dbReference type="GO" id="GO:0007165">
    <property type="term" value="P:signal transduction"/>
    <property type="evidence" value="ECO:0007669"/>
    <property type="project" value="TreeGrafter"/>
</dbReference>
<dbReference type="CDD" id="cd01637">
    <property type="entry name" value="IMPase_like"/>
    <property type="match status" value="1"/>
</dbReference>
<sequence length="288" mass="32085">MDLSSANLRHIAQQLYDAIVEAGRNALQVQISPRIFNAREALSVDTSQTYRELVTASVDEDVLRFMRHKVDSIAPLDGYWEEVGTSRRPGGHYWCIGKVDGAINFVRNMSEWTLTLSLFEINETGAAYPILGIVHAPALGMTYLAVRSEGAIRIRHTSSGDKRQRIIPTTTRTLAGSVVSFGMSYFAQEPRRAIDAVARMAGLPADIKRIGPASLDLCKVADGTYDAYFEPTLHHWDIPAVSAGSIIVWESGARLRRWDDSEINWYENNDIVASNGLITDELQKYLIQ</sequence>
<evidence type="ECO:0000313" key="2">
    <source>
        <dbReference type="EMBL" id="EFG26285.1"/>
    </source>
</evidence>
<protein>
    <recommendedName>
        <fullName evidence="4">Inositol monophosphatase</fullName>
    </recommendedName>
</protein>
<feature type="binding site" evidence="1">
    <location>
        <position position="100"/>
    </location>
    <ligand>
        <name>Mg(2+)</name>
        <dbReference type="ChEBI" id="CHEBI:18420"/>
        <label>1</label>
        <note>catalytic</note>
    </ligand>
</feature>
<keyword evidence="1" id="KW-0460">Magnesium</keyword>
<evidence type="ECO:0000313" key="3">
    <source>
        <dbReference type="Proteomes" id="UP000005777"/>
    </source>
</evidence>
<dbReference type="SUPFAM" id="SSF56655">
    <property type="entry name" value="Carbohydrate phosphatase"/>
    <property type="match status" value="1"/>
</dbReference>
<evidence type="ECO:0008006" key="4">
    <source>
        <dbReference type="Google" id="ProtNLM"/>
    </source>
</evidence>
<dbReference type="PRINTS" id="PR00377">
    <property type="entry name" value="IMPHPHTASES"/>
</dbReference>
<keyword evidence="3" id="KW-1185">Reference proteome</keyword>
<dbReference type="PANTHER" id="PTHR20854:SF4">
    <property type="entry name" value="INOSITOL-1-MONOPHOSPHATASE-RELATED"/>
    <property type="match status" value="1"/>
</dbReference>
<dbReference type="Pfam" id="PF00459">
    <property type="entry name" value="Inositol_P"/>
    <property type="match status" value="1"/>
</dbReference>
<dbReference type="PANTHER" id="PTHR20854">
    <property type="entry name" value="INOSITOL MONOPHOSPHATASE"/>
    <property type="match status" value="1"/>
</dbReference>
<name>W5IHJ4_SCAIO</name>
<dbReference type="EMBL" id="ADCX01000013">
    <property type="protein sequence ID" value="EFG26285.1"/>
    <property type="molecule type" value="Genomic_DNA"/>
</dbReference>
<proteinExistence type="predicted"/>
<reference evidence="2 3" key="1">
    <citation type="submission" date="2012-01" db="EMBL/GenBank/DDBJ databases">
        <title>The Genome Sequence of Scardovia inopinata F0304.</title>
        <authorList>
            <consortium name="The Broad Institute Genome Sequencing Platform"/>
            <person name="Earl A."/>
            <person name="Ward D."/>
            <person name="Feldgarden M."/>
            <person name="Gevers D."/>
            <person name="Izard J."/>
            <person name="Baranova O.V."/>
            <person name="Blanton J.M."/>
            <person name="Tanner A.C."/>
            <person name="Dewhirst F.E."/>
            <person name="Young S.K."/>
            <person name="Zeng Q."/>
            <person name="Gargeya S."/>
            <person name="Fitzgerald M."/>
            <person name="Haas B."/>
            <person name="Abouelleil A."/>
            <person name="Alvarado L."/>
            <person name="Arachchi H.M."/>
            <person name="Berlin A."/>
            <person name="Chapman S.B."/>
            <person name="Gearin G."/>
            <person name="Goldberg J."/>
            <person name="Griggs A."/>
            <person name="Gujja S."/>
            <person name="Hansen M."/>
            <person name="Heiman D."/>
            <person name="Howarth C."/>
            <person name="Larimer J."/>
            <person name="Lui A."/>
            <person name="MacDonald P.J."/>
            <person name="McCowen C."/>
            <person name="Montmayeur A."/>
            <person name="Murphy C."/>
            <person name="Neiman D."/>
            <person name="Pearson M."/>
            <person name="Priest M."/>
            <person name="Roberts A."/>
            <person name="Saif S."/>
            <person name="Shea T."/>
            <person name="Sisk P."/>
            <person name="Stolte C."/>
            <person name="Sykes S."/>
            <person name="Wortman J."/>
            <person name="Nusbaum C."/>
            <person name="Birren B."/>
        </authorList>
    </citation>
    <scope>NUCLEOTIDE SEQUENCE [LARGE SCALE GENOMIC DNA]</scope>
    <source>
        <strain evidence="2 3">F0304</strain>
    </source>
</reference>
<dbReference type="GO" id="GO:0008934">
    <property type="term" value="F:inositol monophosphate 1-phosphatase activity"/>
    <property type="evidence" value="ECO:0007669"/>
    <property type="project" value="TreeGrafter"/>
</dbReference>
<dbReference type="AlphaFoldDB" id="W5IHJ4"/>
<comment type="caution">
    <text evidence="2">The sequence shown here is derived from an EMBL/GenBank/DDBJ whole genome shotgun (WGS) entry which is preliminary data.</text>
</comment>